<reference evidence="12" key="1">
    <citation type="submission" date="2022-07" db="EMBL/GenBank/DDBJ databases">
        <title>Phylogenomic reconstructions and comparative analyses of Kickxellomycotina fungi.</title>
        <authorList>
            <person name="Reynolds N.K."/>
            <person name="Stajich J.E."/>
            <person name="Barry K."/>
            <person name="Grigoriev I.V."/>
            <person name="Crous P."/>
            <person name="Smith M.E."/>
        </authorList>
    </citation>
    <scope>NUCLEOTIDE SEQUENCE</scope>
    <source>
        <strain evidence="12">RSA 567</strain>
    </source>
</reference>
<comment type="caution">
    <text evidence="12">The sequence shown here is derived from an EMBL/GenBank/DDBJ whole genome shotgun (WGS) entry which is preliminary data.</text>
</comment>
<dbReference type="Pfam" id="PF00664">
    <property type="entry name" value="ABC_membrane"/>
    <property type="match status" value="1"/>
</dbReference>
<feature type="transmembrane region" description="Helical" evidence="10">
    <location>
        <begin position="221"/>
        <end position="241"/>
    </location>
</feature>
<feature type="transmembrane region" description="Helical" evidence="10">
    <location>
        <begin position="248"/>
        <end position="266"/>
    </location>
</feature>
<evidence type="ECO:0000256" key="2">
    <source>
        <dbReference type="ARBA" id="ARBA00009726"/>
    </source>
</evidence>
<feature type="transmembrane region" description="Helical" evidence="10">
    <location>
        <begin position="146"/>
        <end position="171"/>
    </location>
</feature>
<dbReference type="InterPro" id="IPR044746">
    <property type="entry name" value="ABCC_6TM_D1"/>
</dbReference>
<dbReference type="GO" id="GO:0005524">
    <property type="term" value="F:ATP binding"/>
    <property type="evidence" value="ECO:0007669"/>
    <property type="project" value="UniProtKB-KW"/>
</dbReference>
<evidence type="ECO:0000256" key="1">
    <source>
        <dbReference type="ARBA" id="ARBA00004141"/>
    </source>
</evidence>
<dbReference type="SUPFAM" id="SSF90123">
    <property type="entry name" value="ABC transporter transmembrane region"/>
    <property type="match status" value="1"/>
</dbReference>
<dbReference type="PANTHER" id="PTHR24223:SF456">
    <property type="entry name" value="MULTIDRUG RESISTANCE-ASSOCIATED PROTEIN LETHAL(2)03659"/>
    <property type="match status" value="1"/>
</dbReference>
<sequence>MKKPSSPTFDSTQSMSSEGAPRPPPLMENAGWLSQLSFHWVQPIISLGAKGGITDDNLNDLCPQDESHNLFRALKDQWEYETWQTCPDPETPSTMCLARAMAKTCMYPIIWTGLAGFIESVSKVGQAVFLGYLIRFFQDPDASLQTGLLFALGLSGMALVQGIMHHVYFFYAQRLGMQFRVALMGLMYHKSLGLPVSSSVSTGAVINVISNDVEPFERVALFAHFLWLAPLESLMALYFLWAEIGVSAVIGLSAFYLLVPLQLWFAKLFSAIRTRTVEARDERVRLLSDTLTGISLIKLSAWEEAMRAKISQLRKSEAKHLKHANILKALVEAIFFSMPPIAGVFTFISLHMIYHGFQSSQVFMTLALFNHLRLTFGQFVPKALESLAESRVSLNRINSFLMHPEVGSGRPRLIVSQPSTSTLSHDSLGLDQHELVSTATRPNEKMDIDITPTTPPMVRLCNASFSWTAASHALASAVSVSSGATKTNTLVTRPVLRDISLRIGAEELYAVVGPVGR</sequence>
<evidence type="ECO:0000313" key="12">
    <source>
        <dbReference type="EMBL" id="KAJ1983814.1"/>
    </source>
</evidence>
<dbReference type="GO" id="GO:0016020">
    <property type="term" value="C:membrane"/>
    <property type="evidence" value="ECO:0007669"/>
    <property type="project" value="UniProtKB-SubCell"/>
</dbReference>
<keyword evidence="7 10" id="KW-1133">Transmembrane helix</keyword>
<feature type="domain" description="ABC transmembrane type-1" evidence="11">
    <location>
        <begin position="110"/>
        <end position="381"/>
    </location>
</feature>
<protein>
    <recommendedName>
        <fullName evidence="11">ABC transmembrane type-1 domain-containing protein</fullName>
    </recommendedName>
</protein>
<evidence type="ECO:0000256" key="3">
    <source>
        <dbReference type="ARBA" id="ARBA00022448"/>
    </source>
</evidence>
<feature type="region of interest" description="Disordered" evidence="9">
    <location>
        <begin position="1"/>
        <end position="26"/>
    </location>
</feature>
<organism evidence="12 13">
    <name type="scientific">Dimargaris verticillata</name>
    <dbReference type="NCBI Taxonomy" id="2761393"/>
    <lineage>
        <taxon>Eukaryota</taxon>
        <taxon>Fungi</taxon>
        <taxon>Fungi incertae sedis</taxon>
        <taxon>Zoopagomycota</taxon>
        <taxon>Kickxellomycotina</taxon>
        <taxon>Dimargaritomycetes</taxon>
        <taxon>Dimargaritales</taxon>
        <taxon>Dimargaritaceae</taxon>
        <taxon>Dimargaris</taxon>
    </lineage>
</organism>
<evidence type="ECO:0000256" key="8">
    <source>
        <dbReference type="ARBA" id="ARBA00023136"/>
    </source>
</evidence>
<dbReference type="PROSITE" id="PS50929">
    <property type="entry name" value="ABC_TM1F"/>
    <property type="match status" value="1"/>
</dbReference>
<evidence type="ECO:0000259" key="11">
    <source>
        <dbReference type="PROSITE" id="PS50929"/>
    </source>
</evidence>
<gene>
    <name evidence="12" type="ORF">H4R34_001057</name>
</gene>
<keyword evidence="13" id="KW-1185">Reference proteome</keyword>
<accession>A0A9W8BAM4</accession>
<name>A0A9W8BAM4_9FUNG</name>
<dbReference type="InterPro" id="IPR036640">
    <property type="entry name" value="ABC1_TM_sf"/>
</dbReference>
<evidence type="ECO:0000313" key="13">
    <source>
        <dbReference type="Proteomes" id="UP001151582"/>
    </source>
</evidence>
<evidence type="ECO:0000256" key="7">
    <source>
        <dbReference type="ARBA" id="ARBA00022989"/>
    </source>
</evidence>
<dbReference type="GO" id="GO:0140359">
    <property type="term" value="F:ABC-type transporter activity"/>
    <property type="evidence" value="ECO:0007669"/>
    <property type="project" value="InterPro"/>
</dbReference>
<feature type="transmembrane region" description="Helical" evidence="10">
    <location>
        <begin position="109"/>
        <end position="134"/>
    </location>
</feature>
<dbReference type="AlphaFoldDB" id="A0A9W8BAM4"/>
<dbReference type="EMBL" id="JANBQB010000040">
    <property type="protein sequence ID" value="KAJ1983814.1"/>
    <property type="molecule type" value="Genomic_DNA"/>
</dbReference>
<comment type="subcellular location">
    <subcellularLocation>
        <location evidence="1">Membrane</location>
        <topology evidence="1">Multi-pass membrane protein</topology>
    </subcellularLocation>
</comment>
<evidence type="ECO:0000256" key="4">
    <source>
        <dbReference type="ARBA" id="ARBA00022692"/>
    </source>
</evidence>
<keyword evidence="6" id="KW-0067">ATP-binding</keyword>
<dbReference type="Gene3D" id="1.20.1560.10">
    <property type="entry name" value="ABC transporter type 1, transmembrane domain"/>
    <property type="match status" value="1"/>
</dbReference>
<dbReference type="InterPro" id="IPR050173">
    <property type="entry name" value="ABC_transporter_C-like"/>
</dbReference>
<feature type="transmembrane region" description="Helical" evidence="10">
    <location>
        <begin position="326"/>
        <end position="354"/>
    </location>
</feature>
<feature type="compositionally biased region" description="Polar residues" evidence="9">
    <location>
        <begin position="1"/>
        <end position="17"/>
    </location>
</feature>
<keyword evidence="3" id="KW-0813">Transport</keyword>
<comment type="similarity">
    <text evidence="2">Belongs to the ABC transporter superfamily. ABCC family. Conjugate transporter (TC 3.A.1.208) subfamily.</text>
</comment>
<dbReference type="OrthoDB" id="6500128at2759"/>
<dbReference type="Proteomes" id="UP001151582">
    <property type="component" value="Unassembled WGS sequence"/>
</dbReference>
<evidence type="ECO:0000256" key="6">
    <source>
        <dbReference type="ARBA" id="ARBA00022840"/>
    </source>
</evidence>
<evidence type="ECO:0000256" key="9">
    <source>
        <dbReference type="SAM" id="MobiDB-lite"/>
    </source>
</evidence>
<dbReference type="InterPro" id="IPR011527">
    <property type="entry name" value="ABC1_TM_dom"/>
</dbReference>
<keyword evidence="4 10" id="KW-0812">Transmembrane</keyword>
<evidence type="ECO:0000256" key="5">
    <source>
        <dbReference type="ARBA" id="ARBA00022741"/>
    </source>
</evidence>
<dbReference type="CDD" id="cd18579">
    <property type="entry name" value="ABC_6TM_ABCC_D1"/>
    <property type="match status" value="1"/>
</dbReference>
<keyword evidence="8 10" id="KW-0472">Membrane</keyword>
<dbReference type="PANTHER" id="PTHR24223">
    <property type="entry name" value="ATP-BINDING CASSETTE SUB-FAMILY C"/>
    <property type="match status" value="1"/>
</dbReference>
<evidence type="ECO:0000256" key="10">
    <source>
        <dbReference type="SAM" id="Phobius"/>
    </source>
</evidence>
<proteinExistence type="inferred from homology"/>
<keyword evidence="5" id="KW-0547">Nucleotide-binding</keyword>